<comment type="function">
    <text evidence="1">Required for O(2)-independent ubiquinone (coenzyme Q) biosynthesis. Likely functions as an accessory factor.</text>
</comment>
<comment type="similarity">
    <text evidence="1">Belongs to the UbiT family.</text>
</comment>
<evidence type="ECO:0000313" key="3">
    <source>
        <dbReference type="EMBL" id="EEO30115.1"/>
    </source>
</evidence>
<protein>
    <recommendedName>
        <fullName evidence="1">Ubiquinone biosynthesis accessory factor UbiT</fullName>
    </recommendedName>
</protein>
<proteinExistence type="inferred from homology"/>
<dbReference type="AlphaFoldDB" id="C3XA89"/>
<dbReference type="InterPro" id="IPR003033">
    <property type="entry name" value="SCP2_sterol-bd_dom"/>
</dbReference>
<feature type="domain" description="SCP2" evidence="2">
    <location>
        <begin position="50"/>
        <end position="130"/>
    </location>
</feature>
<keyword evidence="4" id="KW-1185">Reference proteome</keyword>
<evidence type="ECO:0000256" key="1">
    <source>
        <dbReference type="HAMAP-Rule" id="MF_02231"/>
    </source>
</evidence>
<dbReference type="HAMAP" id="MF_02231">
    <property type="entry name" value="UbiT"/>
    <property type="match status" value="1"/>
</dbReference>
<dbReference type="UniPathway" id="UPA00232"/>
<comment type="pathway">
    <text evidence="1">Cofactor biosynthesis; ubiquinone biosynthesis.</text>
</comment>
<dbReference type="Gene3D" id="3.30.1050.10">
    <property type="entry name" value="SCP2 sterol-binding domain"/>
    <property type="match status" value="1"/>
</dbReference>
<evidence type="ECO:0000313" key="4">
    <source>
        <dbReference type="Proteomes" id="UP000005089"/>
    </source>
</evidence>
<dbReference type="HOGENOM" id="CLU_111894_0_0_4"/>
<dbReference type="EMBL" id="GG658170">
    <property type="protein sequence ID" value="EEO30115.1"/>
    <property type="molecule type" value="Genomic_DNA"/>
</dbReference>
<reference evidence="3 4" key="1">
    <citation type="submission" date="2009-02" db="EMBL/GenBank/DDBJ databases">
        <title>The Genome Sequence of Oxalobacter formigenes OXCC13.</title>
        <authorList>
            <consortium name="The Broad Institute Genome Sequencing Platform"/>
            <person name="Ward D."/>
            <person name="Young S.K."/>
            <person name="Kodira C.D."/>
            <person name="Zeng Q."/>
            <person name="Koehrsen M."/>
            <person name="Alvarado L."/>
            <person name="Berlin A."/>
            <person name="Borenstein D."/>
            <person name="Chen Z."/>
            <person name="Engels R."/>
            <person name="Freedman E."/>
            <person name="Gellesch M."/>
            <person name="Goldberg J."/>
            <person name="Griggs A."/>
            <person name="Gujja S."/>
            <person name="Heiman D."/>
            <person name="Hepburn T."/>
            <person name="Howarth C."/>
            <person name="Jen D."/>
            <person name="Larson L."/>
            <person name="Lewis B."/>
            <person name="Mehta T."/>
            <person name="Park D."/>
            <person name="Pearson M."/>
            <person name="Roberts A."/>
            <person name="Saif S."/>
            <person name="Shea T."/>
            <person name="Shenoy N."/>
            <person name="Sisk P."/>
            <person name="Stolte C."/>
            <person name="Sykes S."/>
            <person name="Walk T."/>
            <person name="White J."/>
            <person name="Yandava C."/>
            <person name="Allison M.J."/>
            <person name="Lander E."/>
            <person name="Nusbaum C."/>
            <person name="Galagan J."/>
            <person name="Birren B."/>
        </authorList>
    </citation>
    <scope>NUCLEOTIDE SEQUENCE [LARGE SCALE GENOMIC DNA]</scope>
    <source>
        <strain evidence="3 4">OXCC13</strain>
    </source>
</reference>
<dbReference type="Proteomes" id="UP000005089">
    <property type="component" value="Unassembled WGS sequence"/>
</dbReference>
<dbReference type="Pfam" id="PF02036">
    <property type="entry name" value="SCP2"/>
    <property type="match status" value="1"/>
</dbReference>
<evidence type="ECO:0000259" key="2">
    <source>
        <dbReference type="Pfam" id="PF02036"/>
    </source>
</evidence>
<gene>
    <name evidence="1" type="primary">ubiT</name>
    <name evidence="3" type="ORF">OFBG_01143</name>
</gene>
<keyword evidence="1" id="KW-0831">Ubiquinone biosynthesis</keyword>
<dbReference type="InterPro" id="IPR016830">
    <property type="entry name" value="UbiT"/>
</dbReference>
<organism evidence="3 4">
    <name type="scientific">Oxalobacter formigenes OXCC13</name>
    <dbReference type="NCBI Taxonomy" id="556269"/>
    <lineage>
        <taxon>Bacteria</taxon>
        <taxon>Pseudomonadati</taxon>
        <taxon>Pseudomonadota</taxon>
        <taxon>Betaproteobacteria</taxon>
        <taxon>Burkholderiales</taxon>
        <taxon>Oxalobacteraceae</taxon>
        <taxon>Oxalobacter</taxon>
    </lineage>
</organism>
<dbReference type="GO" id="GO:0006744">
    <property type="term" value="P:ubiquinone biosynthetic process"/>
    <property type="evidence" value="ECO:0007669"/>
    <property type="project" value="UniProtKB-UniRule"/>
</dbReference>
<dbReference type="SUPFAM" id="SSF55718">
    <property type="entry name" value="SCP-like"/>
    <property type="match status" value="1"/>
</dbReference>
<sequence length="159" mass="18003">MERGMNRFSVPKVLGDMISLLPAYPGSVLFVSALNVILTPRLPEDVREMILGKQLRLTIMDARLDFNFVWTKGGFVAGWGNVEPDMIISASAYDFYQLSRREEDPDTLFFSRRLVMAGDTELGLVLKNTIDAMDLNVFELVKSVPVRKFLELIPGYKKP</sequence>
<dbReference type="InterPro" id="IPR036527">
    <property type="entry name" value="SCP2_sterol-bd_dom_sf"/>
</dbReference>
<accession>C3XA89</accession>
<dbReference type="STRING" id="847.BRW83_0996"/>
<name>C3XA89_OXAFO</name>
<dbReference type="eggNOG" id="COG3154">
    <property type="taxonomic scope" value="Bacteria"/>
</dbReference>